<organism evidence="1 2">
    <name type="scientific">Streptomyces niveus</name>
    <name type="common">Streptomyces spheroides</name>
    <dbReference type="NCBI Taxonomy" id="193462"/>
    <lineage>
        <taxon>Bacteria</taxon>
        <taxon>Bacillati</taxon>
        <taxon>Actinomycetota</taxon>
        <taxon>Actinomycetes</taxon>
        <taxon>Kitasatosporales</taxon>
        <taxon>Streptomycetaceae</taxon>
        <taxon>Streptomyces</taxon>
    </lineage>
</organism>
<dbReference type="AlphaFoldDB" id="A0A1U9QMQ0"/>
<gene>
    <name evidence="1" type="ORF">BBN63_03940</name>
</gene>
<accession>A0A1U9QMQ0</accession>
<protein>
    <submittedName>
        <fullName evidence="1">Uncharacterized protein</fullName>
    </submittedName>
</protein>
<dbReference type="KEGG" id="snw:BBN63_03940"/>
<keyword evidence="2" id="KW-1185">Reference proteome</keyword>
<dbReference type="EMBL" id="CP018047">
    <property type="protein sequence ID" value="AQU65522.1"/>
    <property type="molecule type" value="Genomic_DNA"/>
</dbReference>
<evidence type="ECO:0000313" key="2">
    <source>
        <dbReference type="Proteomes" id="UP000189677"/>
    </source>
</evidence>
<dbReference type="Proteomes" id="UP000189677">
    <property type="component" value="Chromosome"/>
</dbReference>
<reference evidence="1 2" key="1">
    <citation type="submission" date="2016-11" db="EMBL/GenBank/DDBJ databases">
        <title>Complete genome sequence of Streptomyces niveus SCSIO 3406.</title>
        <authorList>
            <person name="Zhu Q."/>
            <person name="Cheng W."/>
            <person name="Song Y."/>
            <person name="Li Q."/>
            <person name="Ju J."/>
        </authorList>
    </citation>
    <scope>NUCLEOTIDE SEQUENCE [LARGE SCALE GENOMIC DNA]</scope>
    <source>
        <strain evidence="1 2">SCSIO 3406</strain>
    </source>
</reference>
<name>A0A1U9QMQ0_STRNV</name>
<sequence>MLCRTPADLQISAKALLVYCEPWSVCTTAPVRLPRVRSATAKASMTRSVRMCSAIAQLARQREARSMTVAM</sequence>
<evidence type="ECO:0000313" key="1">
    <source>
        <dbReference type="EMBL" id="AQU65522.1"/>
    </source>
</evidence>
<proteinExistence type="predicted"/>